<dbReference type="Pfam" id="PF14534">
    <property type="entry name" value="DUF4440"/>
    <property type="match status" value="1"/>
</dbReference>
<evidence type="ECO:0000259" key="1">
    <source>
        <dbReference type="Pfam" id="PF14534"/>
    </source>
</evidence>
<feature type="domain" description="DUF4440" evidence="1">
    <location>
        <begin position="30"/>
        <end position="143"/>
    </location>
</feature>
<evidence type="ECO:0000313" key="2">
    <source>
        <dbReference type="EMBL" id="MBW0144229.1"/>
    </source>
</evidence>
<sequence length="167" mass="17952">MSLVAILTLAAAPMPDGAALDAAIARRDAALFYAAFEGCDADALSGYIADDFRMVHDLAGLAVPDKAAMIEGTRERCAARLPGGAQEGYANRRLFVPGSRRVQRLGDWGALEEGHHTFHERRADGTWELTGGARYIHVWQWTGEEFVLSESISVDHGAAAPYPPAAD</sequence>
<organism evidence="2 3">
    <name type="scientific">Sphingomicrobium clamense</name>
    <dbReference type="NCBI Taxonomy" id="2851013"/>
    <lineage>
        <taxon>Bacteria</taxon>
        <taxon>Pseudomonadati</taxon>
        <taxon>Pseudomonadota</taxon>
        <taxon>Alphaproteobacteria</taxon>
        <taxon>Sphingomonadales</taxon>
        <taxon>Sphingomonadaceae</taxon>
        <taxon>Sphingomicrobium</taxon>
    </lineage>
</organism>
<dbReference type="EMBL" id="JAHVAH010000001">
    <property type="protein sequence ID" value="MBW0144229.1"/>
    <property type="molecule type" value="Genomic_DNA"/>
</dbReference>
<dbReference type="Proteomes" id="UP000698028">
    <property type="component" value="Unassembled WGS sequence"/>
</dbReference>
<comment type="caution">
    <text evidence="2">The sequence shown here is derived from an EMBL/GenBank/DDBJ whole genome shotgun (WGS) entry which is preliminary data.</text>
</comment>
<evidence type="ECO:0000313" key="3">
    <source>
        <dbReference type="Proteomes" id="UP000698028"/>
    </source>
</evidence>
<keyword evidence="3" id="KW-1185">Reference proteome</keyword>
<proteinExistence type="predicted"/>
<name>A0ABS6V3W4_9SPHN</name>
<reference evidence="2 3" key="1">
    <citation type="submission" date="2021-07" db="EMBL/GenBank/DDBJ databases">
        <title>The draft genome sequence of Sphingomicrobium sp. B8.</title>
        <authorList>
            <person name="Mu L."/>
        </authorList>
    </citation>
    <scope>NUCLEOTIDE SEQUENCE [LARGE SCALE GENOMIC DNA]</scope>
    <source>
        <strain evidence="2 3">B8</strain>
    </source>
</reference>
<gene>
    <name evidence="2" type="ORF">KTQ36_02835</name>
</gene>
<dbReference type="InterPro" id="IPR027843">
    <property type="entry name" value="DUF4440"/>
</dbReference>
<dbReference type="RefSeq" id="WP_218632244.1">
    <property type="nucleotide sequence ID" value="NZ_JAHVAH010000001.1"/>
</dbReference>
<protein>
    <submittedName>
        <fullName evidence="2">Nuclear transport factor 2 family protein</fullName>
    </submittedName>
</protein>
<accession>A0ABS6V3W4</accession>